<feature type="region of interest" description="Disordered" evidence="1">
    <location>
        <begin position="41"/>
        <end position="64"/>
    </location>
</feature>
<dbReference type="AlphaFoldDB" id="A0A7J7V2Y0"/>
<evidence type="ECO:0000313" key="3">
    <source>
        <dbReference type="Proteomes" id="UP000527355"/>
    </source>
</evidence>
<accession>A0A7J7V2Y0</accession>
<dbReference type="PANTHER" id="PTHR14566:SF0">
    <property type="entry name" value="CELL CYCLE REGULATOR OF NON-HOMOLOGOUS END JOINING"/>
    <property type="match status" value="1"/>
</dbReference>
<dbReference type="InterPro" id="IPR028278">
    <property type="entry name" value="MRI"/>
</dbReference>
<dbReference type="VEuPathDB" id="HostDB:GeneID_118666376"/>
<dbReference type="Proteomes" id="UP000527355">
    <property type="component" value="Unassembled WGS sequence"/>
</dbReference>
<dbReference type="PANTHER" id="PTHR14566">
    <property type="entry name" value="CELL CYCLE REGULATOR OF NON-HOMOLOGOUS END JOINING"/>
    <property type="match status" value="1"/>
</dbReference>
<sequence length="259" mass="27811">MPLCPRPLPLQESKLDSHWRTNRPTVNSWCGEKAGFAVLDQKSESVREGPDSSSATGGMAALHSGAKKRVLPSWMAAPGPEKRMWPVKTPKRKRRRTAAVPAAAARRLCLLVNLQLPDSGPPSPVAHISQAVKHQVAKTPFSSFATISVTIRLPAVKTVYCMSEAELVDVALGVLIENRQQEKALGQRPLAGTAEPELSPSCSERPASPERSEGEDSGEAALPPGLGRPQGSAGLEPACSSSPEEDEDAFKYVREIFFS</sequence>
<protein>
    <submittedName>
        <fullName evidence="2">Cell cycle regulator of NHEJ</fullName>
    </submittedName>
</protein>
<name>A0A7J7V2Y0_MYOMY</name>
<dbReference type="GO" id="GO:0006303">
    <property type="term" value="P:double-strand break repair via nonhomologous end joining"/>
    <property type="evidence" value="ECO:0007669"/>
    <property type="project" value="TreeGrafter"/>
</dbReference>
<dbReference type="GO" id="GO:0005634">
    <property type="term" value="C:nucleus"/>
    <property type="evidence" value="ECO:0007669"/>
    <property type="project" value="TreeGrafter"/>
</dbReference>
<keyword evidence="3" id="KW-1185">Reference proteome</keyword>
<dbReference type="EMBL" id="JABWUV010000011">
    <property type="protein sequence ID" value="KAF6319346.1"/>
    <property type="molecule type" value="Genomic_DNA"/>
</dbReference>
<dbReference type="GO" id="GO:2001033">
    <property type="term" value="P:negative regulation of double-strand break repair via nonhomologous end joining"/>
    <property type="evidence" value="ECO:0007669"/>
    <property type="project" value="InterPro"/>
</dbReference>
<dbReference type="GO" id="GO:0005737">
    <property type="term" value="C:cytoplasm"/>
    <property type="evidence" value="ECO:0007669"/>
    <property type="project" value="TreeGrafter"/>
</dbReference>
<dbReference type="Pfam" id="PF15325">
    <property type="entry name" value="MRI"/>
    <property type="match status" value="1"/>
</dbReference>
<feature type="region of interest" description="Disordered" evidence="1">
    <location>
        <begin position="183"/>
        <end position="247"/>
    </location>
</feature>
<gene>
    <name evidence="2" type="ORF">mMyoMyo1_003604</name>
</gene>
<comment type="caution">
    <text evidence="2">The sequence shown here is derived from an EMBL/GenBank/DDBJ whole genome shotgun (WGS) entry which is preliminary data.</text>
</comment>
<proteinExistence type="predicted"/>
<evidence type="ECO:0000256" key="1">
    <source>
        <dbReference type="SAM" id="MobiDB-lite"/>
    </source>
</evidence>
<reference evidence="2 3" key="1">
    <citation type="journal article" date="2020" name="Nature">
        <title>Six reference-quality genomes reveal evolution of bat adaptations.</title>
        <authorList>
            <person name="Jebb D."/>
            <person name="Huang Z."/>
            <person name="Pippel M."/>
            <person name="Hughes G.M."/>
            <person name="Lavrichenko K."/>
            <person name="Devanna P."/>
            <person name="Winkler S."/>
            <person name="Jermiin L.S."/>
            <person name="Skirmuntt E.C."/>
            <person name="Katzourakis A."/>
            <person name="Burkitt-Gray L."/>
            <person name="Ray D.A."/>
            <person name="Sullivan K.A.M."/>
            <person name="Roscito J.G."/>
            <person name="Kirilenko B.M."/>
            <person name="Davalos L.M."/>
            <person name="Corthals A.P."/>
            <person name="Power M.L."/>
            <person name="Jones G."/>
            <person name="Ransome R.D."/>
            <person name="Dechmann D.K.N."/>
            <person name="Locatelli A.G."/>
            <person name="Puechmaille S.J."/>
            <person name="Fedrigo O."/>
            <person name="Jarvis E.D."/>
            <person name="Hiller M."/>
            <person name="Vernes S.C."/>
            <person name="Myers E.W."/>
            <person name="Teeling E.C."/>
        </authorList>
    </citation>
    <scope>NUCLEOTIDE SEQUENCE [LARGE SCALE GENOMIC DNA]</scope>
    <source>
        <strain evidence="2">MMyoMyo1</strain>
        <tissue evidence="2">Flight muscle</tissue>
    </source>
</reference>
<organism evidence="2 3">
    <name type="scientific">Myotis myotis</name>
    <name type="common">Greater mouse-eared bat</name>
    <name type="synonym">Vespertilio myotis</name>
    <dbReference type="NCBI Taxonomy" id="51298"/>
    <lineage>
        <taxon>Eukaryota</taxon>
        <taxon>Metazoa</taxon>
        <taxon>Chordata</taxon>
        <taxon>Craniata</taxon>
        <taxon>Vertebrata</taxon>
        <taxon>Euteleostomi</taxon>
        <taxon>Mammalia</taxon>
        <taxon>Eutheria</taxon>
        <taxon>Laurasiatheria</taxon>
        <taxon>Chiroptera</taxon>
        <taxon>Yangochiroptera</taxon>
        <taxon>Vespertilionidae</taxon>
        <taxon>Myotis</taxon>
    </lineage>
</organism>
<feature type="compositionally biased region" description="Basic and acidic residues" evidence="1">
    <location>
        <begin position="41"/>
        <end position="50"/>
    </location>
</feature>
<evidence type="ECO:0000313" key="2">
    <source>
        <dbReference type="EMBL" id="KAF6319346.1"/>
    </source>
</evidence>